<reference evidence="1 2" key="1">
    <citation type="submission" date="2016-10" db="EMBL/GenBank/DDBJ databases">
        <title>The genome of Paramicrosporidium saccamoebae is the missing link in understanding Cryptomycota and Microsporidia evolution.</title>
        <authorList>
            <person name="Quandt C.A."/>
            <person name="Beaudet D."/>
            <person name="Corsaro D."/>
            <person name="Michel R."/>
            <person name="Corradi N."/>
            <person name="James T."/>
        </authorList>
    </citation>
    <scope>NUCLEOTIDE SEQUENCE [LARGE SCALE GENOMIC DNA]</scope>
    <source>
        <strain evidence="1 2">KSL3</strain>
    </source>
</reference>
<proteinExistence type="predicted"/>
<dbReference type="Proteomes" id="UP000240830">
    <property type="component" value="Unassembled WGS sequence"/>
</dbReference>
<accession>A0A2H9TQD2</accession>
<name>A0A2H9TQD2_9FUNG</name>
<dbReference type="EMBL" id="MTSL01000035">
    <property type="protein sequence ID" value="PJF19870.1"/>
    <property type="molecule type" value="Genomic_DNA"/>
</dbReference>
<keyword evidence="2" id="KW-1185">Reference proteome</keyword>
<dbReference type="AlphaFoldDB" id="A0A2H9TQD2"/>
<evidence type="ECO:0000313" key="1">
    <source>
        <dbReference type="EMBL" id="PJF19870.1"/>
    </source>
</evidence>
<sequence>MIYRPAPVTEVKAAIIDEQLRSIILADRANNVPSHANSDDPGFVPAEGRLTAIKRRVAVLQAQRARLLQQVPTRANTTATAENFEQDVIDAES</sequence>
<gene>
    <name evidence="1" type="ORF">PSACC_00321</name>
</gene>
<organism evidence="1 2">
    <name type="scientific">Paramicrosporidium saccamoebae</name>
    <dbReference type="NCBI Taxonomy" id="1246581"/>
    <lineage>
        <taxon>Eukaryota</taxon>
        <taxon>Fungi</taxon>
        <taxon>Fungi incertae sedis</taxon>
        <taxon>Cryptomycota</taxon>
        <taxon>Cryptomycota incertae sedis</taxon>
        <taxon>Paramicrosporidium</taxon>
    </lineage>
</organism>
<comment type="caution">
    <text evidence="1">The sequence shown here is derived from an EMBL/GenBank/DDBJ whole genome shotgun (WGS) entry which is preliminary data.</text>
</comment>
<evidence type="ECO:0000313" key="2">
    <source>
        <dbReference type="Proteomes" id="UP000240830"/>
    </source>
</evidence>
<protein>
    <submittedName>
        <fullName evidence="1">Uncharacterized protein</fullName>
    </submittedName>
</protein>